<dbReference type="RefSeq" id="WP_371857295.1">
    <property type="nucleotide sequence ID" value="NZ_SPVG01000261.1"/>
</dbReference>
<organism evidence="3 4">
    <name type="scientific">Duganella callida</name>
    <dbReference type="NCBI Taxonomy" id="2561932"/>
    <lineage>
        <taxon>Bacteria</taxon>
        <taxon>Pseudomonadati</taxon>
        <taxon>Pseudomonadota</taxon>
        <taxon>Betaproteobacteria</taxon>
        <taxon>Burkholderiales</taxon>
        <taxon>Oxalobacteraceae</taxon>
        <taxon>Telluria group</taxon>
        <taxon>Duganella</taxon>
    </lineage>
</organism>
<dbReference type="EMBL" id="SPVG01000261">
    <property type="protein sequence ID" value="TFW14877.1"/>
    <property type="molecule type" value="Genomic_DNA"/>
</dbReference>
<evidence type="ECO:0000313" key="3">
    <source>
        <dbReference type="EMBL" id="TFW14877.1"/>
    </source>
</evidence>
<dbReference type="Proteomes" id="UP000297729">
    <property type="component" value="Unassembled WGS sequence"/>
</dbReference>
<dbReference type="InterPro" id="IPR057840">
    <property type="entry name" value="FimV_N"/>
</dbReference>
<evidence type="ECO:0000256" key="1">
    <source>
        <dbReference type="SAM" id="SignalP"/>
    </source>
</evidence>
<protein>
    <submittedName>
        <fullName evidence="3">Pilus assembly protein FimV</fullName>
    </submittedName>
</protein>
<feature type="non-terminal residue" evidence="3">
    <location>
        <position position="177"/>
    </location>
</feature>
<keyword evidence="4" id="KW-1185">Reference proteome</keyword>
<dbReference type="AlphaFoldDB" id="A0A4Y9S054"/>
<feature type="signal peptide" evidence="1">
    <location>
        <begin position="1"/>
        <end position="32"/>
    </location>
</feature>
<feature type="domain" description="FimV N-terminal" evidence="2">
    <location>
        <begin position="33"/>
        <end position="139"/>
    </location>
</feature>
<comment type="caution">
    <text evidence="3">The sequence shown here is derived from an EMBL/GenBank/DDBJ whole genome shotgun (WGS) entry which is preliminary data.</text>
</comment>
<keyword evidence="1" id="KW-0732">Signal</keyword>
<dbReference type="Pfam" id="PF25800">
    <property type="entry name" value="FimV_N"/>
    <property type="match status" value="1"/>
</dbReference>
<name>A0A4Y9S054_9BURK</name>
<accession>A0A4Y9S054</accession>
<proteinExistence type="predicted"/>
<gene>
    <name evidence="3" type="ORF">E4L98_27305</name>
</gene>
<evidence type="ECO:0000259" key="2">
    <source>
        <dbReference type="Pfam" id="PF25800"/>
    </source>
</evidence>
<reference evidence="3 4" key="1">
    <citation type="submission" date="2019-03" db="EMBL/GenBank/DDBJ databases">
        <title>Draft Genome Sequence of Duganella callidus sp. nov., a Novel Duganella Species Isolated from Cultivated Soil.</title>
        <authorList>
            <person name="Raths R."/>
            <person name="Peta V."/>
            <person name="Bucking H."/>
        </authorList>
    </citation>
    <scope>NUCLEOTIDE SEQUENCE [LARGE SCALE GENOMIC DNA]</scope>
    <source>
        <strain evidence="3 4">DN04</strain>
    </source>
</reference>
<feature type="chain" id="PRO_5021404146" evidence="1">
    <location>
        <begin position="33"/>
        <end position="177"/>
    </location>
</feature>
<sequence>MPVQTRPIVSFALKTITSAVASAVLLAASADAAGLGKLTVLSSLGQPLRAEIELTSVSADEAGALVAKLAPNEAFRAANIDFNPALMSLRFDVEQRGGKQVIKVSSSQPINEPFVDMLLELSWTGGRLVREYTFLLDPPDMRATQAPQVTAPVDVANKPATAAALPSAAAPSAQAAA</sequence>
<evidence type="ECO:0000313" key="4">
    <source>
        <dbReference type="Proteomes" id="UP000297729"/>
    </source>
</evidence>